<evidence type="ECO:0000256" key="1">
    <source>
        <dbReference type="SAM" id="SignalP"/>
    </source>
</evidence>
<gene>
    <name evidence="2" type="ORF">GJ699_22015</name>
</gene>
<dbReference type="AlphaFoldDB" id="A0A6I2L3H1"/>
<feature type="signal peptide" evidence="1">
    <location>
        <begin position="1"/>
        <end position="24"/>
    </location>
</feature>
<dbReference type="RefSeq" id="WP_154380304.1">
    <property type="nucleotide sequence ID" value="NZ_WKJK01000012.1"/>
</dbReference>
<evidence type="ECO:0000313" key="2">
    <source>
        <dbReference type="EMBL" id="MRW92678.1"/>
    </source>
</evidence>
<dbReference type="EMBL" id="WKJK01000012">
    <property type="protein sequence ID" value="MRW92678.1"/>
    <property type="molecule type" value="Genomic_DNA"/>
</dbReference>
<reference evidence="2 3" key="1">
    <citation type="submission" date="2019-11" db="EMBL/GenBank/DDBJ databases">
        <title>Novel species isolated from a subtropical stream in China.</title>
        <authorList>
            <person name="Lu H."/>
        </authorList>
    </citation>
    <scope>NUCLEOTIDE SEQUENCE [LARGE SCALE GENOMIC DNA]</scope>
    <source>
        <strain evidence="2 3">FT80W</strain>
    </source>
</reference>
<name>A0A6I2L3H1_9BURK</name>
<dbReference type="Proteomes" id="UP000433309">
    <property type="component" value="Unassembled WGS sequence"/>
</dbReference>
<evidence type="ECO:0000313" key="3">
    <source>
        <dbReference type="Proteomes" id="UP000433309"/>
    </source>
</evidence>
<sequence length="217" mass="24729">MKKLAVPVTAALACLAWLIFRPSAPTILSLRVGQTFNEVTNLSSFPVMASSNIPDARSEGNGATWVTTPSVIIQFNDPTYGFTLPPTTFAAVDYMNYRVTTISTSPMLNKLPFDDAFEIAKSLQQQLQDGGWQPENQTTWLDLGDKRKLQQNLRRNDPTYRNYVELVAPQKYSIIFRFYCSERCDSLVGLDRYLIDVGIGKDYGFEIERRNERHLEW</sequence>
<keyword evidence="3" id="KW-1185">Reference proteome</keyword>
<keyword evidence="1" id="KW-0732">Signal</keyword>
<proteinExistence type="predicted"/>
<comment type="caution">
    <text evidence="2">The sequence shown here is derived from an EMBL/GenBank/DDBJ whole genome shotgun (WGS) entry which is preliminary data.</text>
</comment>
<accession>A0A6I2L3H1</accession>
<feature type="chain" id="PRO_5026250182" evidence="1">
    <location>
        <begin position="25"/>
        <end position="217"/>
    </location>
</feature>
<organism evidence="2 3">
    <name type="scientific">Duganella guangzhouensis</name>
    <dbReference type="NCBI Taxonomy" id="2666084"/>
    <lineage>
        <taxon>Bacteria</taxon>
        <taxon>Pseudomonadati</taxon>
        <taxon>Pseudomonadota</taxon>
        <taxon>Betaproteobacteria</taxon>
        <taxon>Burkholderiales</taxon>
        <taxon>Oxalobacteraceae</taxon>
        <taxon>Telluria group</taxon>
        <taxon>Duganella</taxon>
    </lineage>
</organism>
<protein>
    <submittedName>
        <fullName evidence="2">Uncharacterized protein</fullName>
    </submittedName>
</protein>